<sequence>MTAIPAPMTEPITTDEEVLRHVTALVGQAYRRQLWLMFLDADDHALPVLMPIEAYPQRPTHPQLERIASVISLMIDELQAASVLLTWERPGPGDSTSDERLWAAALGIVCEVRELSVRAQLLASREGVRLFEKAEYFAVAA</sequence>
<name>A0A7J5B2V8_9MICO</name>
<evidence type="ECO:0000313" key="1">
    <source>
        <dbReference type="EMBL" id="KAB1638218.1"/>
    </source>
</evidence>
<organism evidence="1 2">
    <name type="scientific">Pseudoclavibacter terrae</name>
    <dbReference type="NCBI Taxonomy" id="1530195"/>
    <lineage>
        <taxon>Bacteria</taxon>
        <taxon>Bacillati</taxon>
        <taxon>Actinomycetota</taxon>
        <taxon>Actinomycetes</taxon>
        <taxon>Micrococcales</taxon>
        <taxon>Microbacteriaceae</taxon>
        <taxon>Pseudoclavibacter</taxon>
    </lineage>
</organism>
<dbReference type="OrthoDB" id="5123240at2"/>
<comment type="caution">
    <text evidence="1">The sequence shown here is derived from an EMBL/GenBank/DDBJ whole genome shotgun (WGS) entry which is preliminary data.</text>
</comment>
<dbReference type="RefSeq" id="WP_151423307.1">
    <property type="nucleotide sequence ID" value="NZ_CANKVH010000001.1"/>
</dbReference>
<keyword evidence="2" id="KW-1185">Reference proteome</keyword>
<dbReference type="EMBL" id="WBJX01000002">
    <property type="protein sequence ID" value="KAB1638218.1"/>
    <property type="molecule type" value="Genomic_DNA"/>
</dbReference>
<dbReference type="AlphaFoldDB" id="A0A7J5B2V8"/>
<accession>A0A7J5B2V8</accession>
<proteinExistence type="predicted"/>
<reference evidence="1 2" key="1">
    <citation type="submission" date="2019-09" db="EMBL/GenBank/DDBJ databases">
        <title>Phylogeny of genus Pseudoclavibacter and closely related genus.</title>
        <authorList>
            <person name="Li Y."/>
        </authorList>
    </citation>
    <scope>NUCLEOTIDE SEQUENCE [LARGE SCALE GENOMIC DNA]</scope>
    <source>
        <strain evidence="1 2">THG-MD12</strain>
    </source>
</reference>
<dbReference type="Proteomes" id="UP000490386">
    <property type="component" value="Unassembled WGS sequence"/>
</dbReference>
<gene>
    <name evidence="1" type="ORF">F8O03_07395</name>
</gene>
<protein>
    <submittedName>
        <fullName evidence="1">Uncharacterized protein</fullName>
    </submittedName>
</protein>
<evidence type="ECO:0000313" key="2">
    <source>
        <dbReference type="Proteomes" id="UP000490386"/>
    </source>
</evidence>